<reference evidence="2" key="1">
    <citation type="submission" date="2021-08" db="EMBL/GenBank/DDBJ databases">
        <title>WGS assembly of Ceratopteris richardii.</title>
        <authorList>
            <person name="Marchant D.B."/>
            <person name="Chen G."/>
            <person name="Jenkins J."/>
            <person name="Shu S."/>
            <person name="Leebens-Mack J."/>
            <person name="Grimwood J."/>
            <person name="Schmutz J."/>
            <person name="Soltis P."/>
            <person name="Soltis D."/>
            <person name="Chen Z.-H."/>
        </authorList>
    </citation>
    <scope>NUCLEOTIDE SEQUENCE</scope>
    <source>
        <strain evidence="2">Whitten #5841</strain>
        <tissue evidence="2">Leaf</tissue>
    </source>
</reference>
<keyword evidence="1" id="KW-0812">Transmembrane</keyword>
<accession>A0A8T2T4N7</accession>
<name>A0A8T2T4N7_CERRI</name>
<proteinExistence type="predicted"/>
<evidence type="ECO:0000313" key="2">
    <source>
        <dbReference type="EMBL" id="KAH7405475.1"/>
    </source>
</evidence>
<dbReference type="Proteomes" id="UP000825935">
    <property type="component" value="Chromosome 15"/>
</dbReference>
<feature type="transmembrane region" description="Helical" evidence="1">
    <location>
        <begin position="25"/>
        <end position="43"/>
    </location>
</feature>
<keyword evidence="3" id="KW-1185">Reference proteome</keyword>
<keyword evidence="1" id="KW-1133">Transmembrane helix</keyword>
<dbReference type="OrthoDB" id="409889at2759"/>
<evidence type="ECO:0000256" key="1">
    <source>
        <dbReference type="SAM" id="Phobius"/>
    </source>
</evidence>
<protein>
    <submittedName>
        <fullName evidence="2">Uncharacterized protein</fullName>
    </submittedName>
</protein>
<organism evidence="2 3">
    <name type="scientific">Ceratopteris richardii</name>
    <name type="common">Triangle waterfern</name>
    <dbReference type="NCBI Taxonomy" id="49495"/>
    <lineage>
        <taxon>Eukaryota</taxon>
        <taxon>Viridiplantae</taxon>
        <taxon>Streptophyta</taxon>
        <taxon>Embryophyta</taxon>
        <taxon>Tracheophyta</taxon>
        <taxon>Polypodiopsida</taxon>
        <taxon>Polypodiidae</taxon>
        <taxon>Polypodiales</taxon>
        <taxon>Pteridineae</taxon>
        <taxon>Pteridaceae</taxon>
        <taxon>Parkerioideae</taxon>
        <taxon>Ceratopteris</taxon>
    </lineage>
</organism>
<evidence type="ECO:0000313" key="3">
    <source>
        <dbReference type="Proteomes" id="UP000825935"/>
    </source>
</evidence>
<comment type="caution">
    <text evidence="2">The sequence shown here is derived from an EMBL/GenBank/DDBJ whole genome shotgun (WGS) entry which is preliminary data.</text>
</comment>
<keyword evidence="1" id="KW-0472">Membrane</keyword>
<gene>
    <name evidence="2" type="ORF">KP509_15G071900</name>
</gene>
<dbReference type="AntiFam" id="ANF00029">
    <property type="entry name" value="Antisense to 16S rRNA"/>
</dbReference>
<sequence>MTSLPWITCEEGRPAHNGVGKQTPYLILLILTFFLSTNFGMASSHSVTGGVYKAHEQIHCRVVDCGFLVIPAS</sequence>
<dbReference type="AlphaFoldDB" id="A0A8T2T4N7"/>
<dbReference type="EMBL" id="CM035420">
    <property type="protein sequence ID" value="KAH7405475.1"/>
    <property type="molecule type" value="Genomic_DNA"/>
</dbReference>